<dbReference type="KEGG" id="bav:BAV2650"/>
<dbReference type="OrthoDB" id="9808257at2"/>
<evidence type="ECO:0000256" key="2">
    <source>
        <dbReference type="ARBA" id="ARBA00022840"/>
    </source>
</evidence>
<dbReference type="AlphaFoldDB" id="Q2KWM1"/>
<dbReference type="InterPro" id="IPR027417">
    <property type="entry name" value="P-loop_NTPase"/>
</dbReference>
<dbReference type="RefSeq" id="WP_012418292.1">
    <property type="nucleotide sequence ID" value="NC_010645.1"/>
</dbReference>
<dbReference type="EMBL" id="AM167904">
    <property type="protein sequence ID" value="CAJ50260.1"/>
    <property type="molecule type" value="Genomic_DNA"/>
</dbReference>
<proteinExistence type="predicted"/>
<feature type="region of interest" description="Disordered" evidence="3">
    <location>
        <begin position="1"/>
        <end position="58"/>
    </location>
</feature>
<evidence type="ECO:0000313" key="4">
    <source>
        <dbReference type="EMBL" id="CAJ50260.1"/>
    </source>
</evidence>
<keyword evidence="2" id="KW-0067">ATP-binding</keyword>
<dbReference type="SUPFAM" id="SSF52540">
    <property type="entry name" value="P-loop containing nucleoside triphosphate hydrolases"/>
    <property type="match status" value="1"/>
</dbReference>
<keyword evidence="1" id="KW-0547">Nucleotide-binding</keyword>
<dbReference type="InterPro" id="IPR050445">
    <property type="entry name" value="Bact_polysacc_biosynth/exp"/>
</dbReference>
<dbReference type="NCBIfam" id="TIGR01007">
    <property type="entry name" value="eps_fam"/>
    <property type="match status" value="1"/>
</dbReference>
<organism evidence="4 5">
    <name type="scientific">Bordetella avium (strain 197N)</name>
    <dbReference type="NCBI Taxonomy" id="360910"/>
    <lineage>
        <taxon>Bacteria</taxon>
        <taxon>Pseudomonadati</taxon>
        <taxon>Pseudomonadota</taxon>
        <taxon>Betaproteobacteria</taxon>
        <taxon>Burkholderiales</taxon>
        <taxon>Alcaligenaceae</taxon>
        <taxon>Bordetella</taxon>
    </lineage>
</organism>
<sequence>MSDSSFRPLFDRLAQVASNTPAETASESAAQPPAPSAAEPPARAPIEPAPDPVSQAPAVAAGQAAERMGERFVRLGLLTEEQVQHVVRLQHTERLRFGQAAVRLGFVSEERVQAVLAEQYHYDYASNRQQNADLSLPIAAMPFSQEAEAIRQVRGELSIRLGGLPRFALAVIGTEEHEGCSYLAASLAIAFAQTGRRTLLVNADLRASGQHDLLGRGGGMGLSTVLAGRAGAQRARAVAGFPSLAVLDAGPQPPNPAELLREPALRKVLESYAGEYEIFIVNTPPTNHSSDAQSIARQVDACLLVARKDITLLADLDRAAQLLDTAGARVLGVVYNEYDPQAALGRSWRERVRAWIRR</sequence>
<dbReference type="eggNOG" id="COG0489">
    <property type="taxonomic scope" value="Bacteria"/>
</dbReference>
<dbReference type="STRING" id="360910.BAV2650"/>
<accession>Q2KWM1</accession>
<dbReference type="InterPro" id="IPR037257">
    <property type="entry name" value="T2SS_E_N_sf"/>
</dbReference>
<name>Q2KWM1_BORA1</name>
<dbReference type="Proteomes" id="UP000001977">
    <property type="component" value="Chromosome"/>
</dbReference>
<feature type="compositionally biased region" description="Low complexity" evidence="3">
    <location>
        <begin position="21"/>
        <end position="58"/>
    </location>
</feature>
<dbReference type="GO" id="GO:0005524">
    <property type="term" value="F:ATP binding"/>
    <property type="evidence" value="ECO:0007669"/>
    <property type="project" value="UniProtKB-KW"/>
</dbReference>
<dbReference type="HOGENOM" id="CLU_052027_2_1_4"/>
<reference evidence="4 5" key="1">
    <citation type="journal article" date="2006" name="J. Bacteriol.">
        <title>Comparison of the genome sequence of the poultry pathogen Bordetella avium with those of B. bronchiseptica, B. pertussis, and B. parapertussis reveals extensive diversity in surface structures associated with host interaction.</title>
        <authorList>
            <person name="Sebaihia M."/>
            <person name="Preston A."/>
            <person name="Maskell D.J."/>
            <person name="Kuzmiak H."/>
            <person name="Connell T.D."/>
            <person name="King N.D."/>
            <person name="Orndorff P.E."/>
            <person name="Miyamoto D.M."/>
            <person name="Thomson N.R."/>
            <person name="Harris D."/>
            <person name="Goble A."/>
            <person name="Lord A."/>
            <person name="Murphy L."/>
            <person name="Quail M.A."/>
            <person name="Rutter S."/>
            <person name="Squares R."/>
            <person name="Squares S."/>
            <person name="Woodward J."/>
            <person name="Parkhill J."/>
            <person name="Temple L.M."/>
        </authorList>
    </citation>
    <scope>NUCLEOTIDE SEQUENCE [LARGE SCALE GENOMIC DNA]</scope>
    <source>
        <strain evidence="4 5">197N</strain>
    </source>
</reference>
<dbReference type="SUPFAM" id="SSF160246">
    <property type="entry name" value="EspE N-terminal domain-like"/>
    <property type="match status" value="1"/>
</dbReference>
<dbReference type="Gene3D" id="3.40.50.300">
    <property type="entry name" value="P-loop containing nucleotide triphosphate hydrolases"/>
    <property type="match status" value="1"/>
</dbReference>
<protein>
    <submittedName>
        <fullName evidence="4">Capsular polysaccharide biosynthesis protein</fullName>
    </submittedName>
</protein>
<evidence type="ECO:0000256" key="3">
    <source>
        <dbReference type="SAM" id="MobiDB-lite"/>
    </source>
</evidence>
<keyword evidence="5" id="KW-1185">Reference proteome</keyword>
<dbReference type="CDD" id="cd05387">
    <property type="entry name" value="BY-kinase"/>
    <property type="match status" value="1"/>
</dbReference>
<dbReference type="InterPro" id="IPR005702">
    <property type="entry name" value="Wzc-like_C"/>
</dbReference>
<dbReference type="GO" id="GO:0004713">
    <property type="term" value="F:protein tyrosine kinase activity"/>
    <property type="evidence" value="ECO:0007669"/>
    <property type="project" value="TreeGrafter"/>
</dbReference>
<dbReference type="PANTHER" id="PTHR32309">
    <property type="entry name" value="TYROSINE-PROTEIN KINASE"/>
    <property type="match status" value="1"/>
</dbReference>
<dbReference type="PANTHER" id="PTHR32309:SF13">
    <property type="entry name" value="FERRIC ENTEROBACTIN TRANSPORT PROTEIN FEPE"/>
    <property type="match status" value="1"/>
</dbReference>
<dbReference type="GO" id="GO:0005886">
    <property type="term" value="C:plasma membrane"/>
    <property type="evidence" value="ECO:0007669"/>
    <property type="project" value="TreeGrafter"/>
</dbReference>
<gene>
    <name evidence="4" type="ordered locus">BAV2650</name>
</gene>
<evidence type="ECO:0000313" key="5">
    <source>
        <dbReference type="Proteomes" id="UP000001977"/>
    </source>
</evidence>
<evidence type="ECO:0000256" key="1">
    <source>
        <dbReference type="ARBA" id="ARBA00022741"/>
    </source>
</evidence>